<comment type="subcellular location">
    <subcellularLocation>
        <location evidence="2">Cytoplasm</location>
        <location evidence="2">Cytoskeleton</location>
        <location evidence="2">Microtubule organizing center</location>
        <location evidence="2">Centrosome</location>
    </subcellularLocation>
    <subcellularLocation>
        <location evidence="1">Cytoplasm</location>
        <location evidence="1">Cytoskeleton</location>
        <location evidence="1">Spindle</location>
    </subcellularLocation>
</comment>
<name>A0AAV4U487_9ARAC</name>
<proteinExistence type="inferred from homology"/>
<dbReference type="AlphaFoldDB" id="A0AAV4U487"/>
<dbReference type="PANTHER" id="PTHR28578">
    <property type="entry name" value="MITOTIC-SPINDLE ORGANIZING PROTEIN 2A-RELATED"/>
    <property type="match status" value="1"/>
</dbReference>
<protein>
    <recommendedName>
        <fullName evidence="9">Mitotic-spindle organizing protein 1</fullName>
    </recommendedName>
</protein>
<keyword evidence="8" id="KW-1185">Reference proteome</keyword>
<evidence type="ECO:0000256" key="6">
    <source>
        <dbReference type="SAM" id="MobiDB-lite"/>
    </source>
</evidence>
<dbReference type="Pfam" id="PF12926">
    <property type="entry name" value="MOZART2"/>
    <property type="match status" value="1"/>
</dbReference>
<feature type="region of interest" description="Disordered" evidence="6">
    <location>
        <begin position="74"/>
        <end position="109"/>
    </location>
</feature>
<evidence type="ECO:0000256" key="5">
    <source>
        <dbReference type="ARBA" id="ARBA00023212"/>
    </source>
</evidence>
<evidence type="ECO:0000313" key="7">
    <source>
        <dbReference type="EMBL" id="GIY52542.1"/>
    </source>
</evidence>
<evidence type="ECO:0000256" key="1">
    <source>
        <dbReference type="ARBA" id="ARBA00004186"/>
    </source>
</evidence>
<keyword evidence="4" id="KW-0963">Cytoplasm</keyword>
<gene>
    <name evidence="7" type="primary">AVEN_23049_1</name>
    <name evidence="7" type="ORF">CDAR_267641</name>
</gene>
<accession>A0AAV4U487</accession>
<keyword evidence="5" id="KW-0206">Cytoskeleton</keyword>
<evidence type="ECO:0000256" key="4">
    <source>
        <dbReference type="ARBA" id="ARBA00022490"/>
    </source>
</evidence>
<evidence type="ECO:0000256" key="3">
    <source>
        <dbReference type="ARBA" id="ARBA00007286"/>
    </source>
</evidence>
<dbReference type="EMBL" id="BPLQ01010677">
    <property type="protein sequence ID" value="GIY52542.1"/>
    <property type="molecule type" value="Genomic_DNA"/>
</dbReference>
<dbReference type="GO" id="GO:0005819">
    <property type="term" value="C:spindle"/>
    <property type="evidence" value="ECO:0007669"/>
    <property type="project" value="UniProtKB-SubCell"/>
</dbReference>
<evidence type="ECO:0000313" key="8">
    <source>
        <dbReference type="Proteomes" id="UP001054837"/>
    </source>
</evidence>
<dbReference type="Proteomes" id="UP001054837">
    <property type="component" value="Unassembled WGS sequence"/>
</dbReference>
<evidence type="ECO:0000256" key="2">
    <source>
        <dbReference type="ARBA" id="ARBA00004300"/>
    </source>
</evidence>
<comment type="similarity">
    <text evidence="3">Belongs to the MOZART2 family.</text>
</comment>
<feature type="compositionally biased region" description="Polar residues" evidence="6">
    <location>
        <begin position="74"/>
        <end position="87"/>
    </location>
</feature>
<comment type="caution">
    <text evidence="7">The sequence shown here is derived from an EMBL/GenBank/DDBJ whole genome shotgun (WGS) entry which is preliminary data.</text>
</comment>
<sequence length="109" mass="12249">MSENNQHSKVSFYPQGKTTVLTSRDKDLYELCQLSSTPLEPELFKICIELLRMDVSPSALVDVLHNMATQVSNQNFVSKRNTQNRTSGSEKKKPPVAAKPKKIRVENSA</sequence>
<reference evidence="7 8" key="1">
    <citation type="submission" date="2021-06" db="EMBL/GenBank/DDBJ databases">
        <title>Caerostris darwini draft genome.</title>
        <authorList>
            <person name="Kono N."/>
            <person name="Arakawa K."/>
        </authorList>
    </citation>
    <scope>NUCLEOTIDE SEQUENCE [LARGE SCALE GENOMIC DNA]</scope>
</reference>
<evidence type="ECO:0008006" key="9">
    <source>
        <dbReference type="Google" id="ProtNLM"/>
    </source>
</evidence>
<dbReference type="GO" id="GO:0005813">
    <property type="term" value="C:centrosome"/>
    <property type="evidence" value="ECO:0007669"/>
    <property type="project" value="UniProtKB-SubCell"/>
</dbReference>
<dbReference type="PANTHER" id="PTHR28578:SF2">
    <property type="entry name" value="MITOTIC-SPINDLE ORGANIZING PROTEIN 2"/>
    <property type="match status" value="1"/>
</dbReference>
<organism evidence="7 8">
    <name type="scientific">Caerostris darwini</name>
    <dbReference type="NCBI Taxonomy" id="1538125"/>
    <lineage>
        <taxon>Eukaryota</taxon>
        <taxon>Metazoa</taxon>
        <taxon>Ecdysozoa</taxon>
        <taxon>Arthropoda</taxon>
        <taxon>Chelicerata</taxon>
        <taxon>Arachnida</taxon>
        <taxon>Araneae</taxon>
        <taxon>Araneomorphae</taxon>
        <taxon>Entelegynae</taxon>
        <taxon>Araneoidea</taxon>
        <taxon>Araneidae</taxon>
        <taxon>Caerostris</taxon>
    </lineage>
</organism>
<dbReference type="InterPro" id="IPR024332">
    <property type="entry name" value="MOZART2"/>
</dbReference>